<gene>
    <name evidence="2" type="primary">ORF220371</name>
</gene>
<protein>
    <submittedName>
        <fullName evidence="2">Uncharacterized protein</fullName>
    </submittedName>
</protein>
<feature type="compositionally biased region" description="Basic residues" evidence="1">
    <location>
        <begin position="42"/>
        <end position="51"/>
    </location>
</feature>
<dbReference type="EMBL" id="HACG01052221">
    <property type="protein sequence ID" value="CEK99092.1"/>
    <property type="molecule type" value="Transcribed_RNA"/>
</dbReference>
<accession>A0A0B7C1L7</accession>
<organism evidence="2">
    <name type="scientific">Arion vulgaris</name>
    <dbReference type="NCBI Taxonomy" id="1028688"/>
    <lineage>
        <taxon>Eukaryota</taxon>
        <taxon>Metazoa</taxon>
        <taxon>Spiralia</taxon>
        <taxon>Lophotrochozoa</taxon>
        <taxon>Mollusca</taxon>
        <taxon>Gastropoda</taxon>
        <taxon>Heterobranchia</taxon>
        <taxon>Euthyneura</taxon>
        <taxon>Panpulmonata</taxon>
        <taxon>Eupulmonata</taxon>
        <taxon>Stylommatophora</taxon>
        <taxon>Helicina</taxon>
        <taxon>Arionoidea</taxon>
        <taxon>Arionidae</taxon>
        <taxon>Arion</taxon>
    </lineage>
</organism>
<reference evidence="2" key="1">
    <citation type="submission" date="2014-12" db="EMBL/GenBank/DDBJ databases">
        <title>Insight into the proteome of Arion vulgaris.</title>
        <authorList>
            <person name="Aradska J."/>
            <person name="Bulat T."/>
            <person name="Smidak R."/>
            <person name="Sarate P."/>
            <person name="Gangsoo J."/>
            <person name="Sialana F."/>
            <person name="Bilban M."/>
            <person name="Lubec G."/>
        </authorList>
    </citation>
    <scope>NUCLEOTIDE SEQUENCE</scope>
    <source>
        <tissue evidence="2">Skin</tissue>
    </source>
</reference>
<feature type="non-terminal residue" evidence="2">
    <location>
        <position position="51"/>
    </location>
</feature>
<evidence type="ECO:0000313" key="2">
    <source>
        <dbReference type="EMBL" id="CEK99092.1"/>
    </source>
</evidence>
<name>A0A0B7C1L7_9EUPU</name>
<sequence length="51" mass="5983">MSSYYYKKIISRTPRDNQIIGKGKKMITHKRESTGQFNKTACRTHQHGRTV</sequence>
<evidence type="ECO:0000256" key="1">
    <source>
        <dbReference type="SAM" id="MobiDB-lite"/>
    </source>
</evidence>
<proteinExistence type="predicted"/>
<feature type="region of interest" description="Disordered" evidence="1">
    <location>
        <begin position="30"/>
        <end position="51"/>
    </location>
</feature>
<dbReference type="AlphaFoldDB" id="A0A0B7C1L7"/>